<proteinExistence type="predicted"/>
<reference evidence="1 2" key="1">
    <citation type="submission" date="2009-07" db="EMBL/GenBank/DDBJ databases">
        <authorList>
            <person name="Madupu R."/>
            <person name="Sebastian Y."/>
            <person name="Durkin A.S."/>
            <person name="Torralba M."/>
            <person name="Methe B."/>
            <person name="Sutton G.G."/>
            <person name="Strausberg R.L."/>
            <person name="Nelson K.E."/>
        </authorList>
    </citation>
    <scope>NUCLEOTIDE SEQUENCE [LARGE SCALE GENOMIC DNA]</scope>
    <source>
        <strain evidence="1 2">ATCC 35580</strain>
    </source>
</reference>
<dbReference type="AlphaFoldDB" id="C8PMX5"/>
<evidence type="ECO:0000313" key="2">
    <source>
        <dbReference type="Proteomes" id="UP000004509"/>
    </source>
</evidence>
<comment type="caution">
    <text evidence="1">The sequence shown here is derived from an EMBL/GenBank/DDBJ whole genome shotgun (WGS) entry which is preliminary data.</text>
</comment>
<accession>C8PMX5</accession>
<evidence type="ECO:0000313" key="1">
    <source>
        <dbReference type="EMBL" id="EEV21118.1"/>
    </source>
</evidence>
<dbReference type="Proteomes" id="UP000004509">
    <property type="component" value="Unassembled WGS sequence"/>
</dbReference>
<protein>
    <submittedName>
        <fullName evidence="1">Uncharacterized protein</fullName>
    </submittedName>
</protein>
<sequence>MLCTNLVVKQLYTDVQLLNSLFAKGLRKGFIVYAASENIQRIRTAKEGSGYKQ</sequence>
<organism evidence="1 2">
    <name type="scientific">Treponema vincentii ATCC 35580</name>
    <dbReference type="NCBI Taxonomy" id="596324"/>
    <lineage>
        <taxon>Bacteria</taxon>
        <taxon>Pseudomonadati</taxon>
        <taxon>Spirochaetota</taxon>
        <taxon>Spirochaetia</taxon>
        <taxon>Spirochaetales</taxon>
        <taxon>Treponemataceae</taxon>
        <taxon>Treponema</taxon>
    </lineage>
</organism>
<name>C8PMX5_9SPIR</name>
<dbReference type="EMBL" id="ACYH01000012">
    <property type="protein sequence ID" value="EEV21118.1"/>
    <property type="molecule type" value="Genomic_DNA"/>
</dbReference>
<gene>
    <name evidence="1" type="ORF">TREVI0001_1477</name>
</gene>